<feature type="region of interest" description="Disordered" evidence="2">
    <location>
        <begin position="1"/>
        <end position="23"/>
    </location>
</feature>
<gene>
    <name evidence="4" type="ORF">HPB48_024599</name>
</gene>
<dbReference type="EMBL" id="JABSTR010001064">
    <property type="protein sequence ID" value="KAH9383380.1"/>
    <property type="molecule type" value="Genomic_DNA"/>
</dbReference>
<reference evidence="4 5" key="1">
    <citation type="journal article" date="2020" name="Cell">
        <title>Large-Scale Comparative Analyses of Tick Genomes Elucidate Their Genetic Diversity and Vector Capacities.</title>
        <authorList>
            <consortium name="Tick Genome and Microbiome Consortium (TIGMIC)"/>
            <person name="Jia N."/>
            <person name="Wang J."/>
            <person name="Shi W."/>
            <person name="Du L."/>
            <person name="Sun Y."/>
            <person name="Zhan W."/>
            <person name="Jiang J.F."/>
            <person name="Wang Q."/>
            <person name="Zhang B."/>
            <person name="Ji P."/>
            <person name="Bell-Sakyi L."/>
            <person name="Cui X.M."/>
            <person name="Yuan T.T."/>
            <person name="Jiang B.G."/>
            <person name="Yang W.F."/>
            <person name="Lam T.T."/>
            <person name="Chang Q.C."/>
            <person name="Ding S.J."/>
            <person name="Wang X.J."/>
            <person name="Zhu J.G."/>
            <person name="Ruan X.D."/>
            <person name="Zhao L."/>
            <person name="Wei J.T."/>
            <person name="Ye R.Z."/>
            <person name="Que T.C."/>
            <person name="Du C.H."/>
            <person name="Zhou Y.H."/>
            <person name="Cheng J.X."/>
            <person name="Dai P.F."/>
            <person name="Guo W.B."/>
            <person name="Han X.H."/>
            <person name="Huang E.J."/>
            <person name="Li L.F."/>
            <person name="Wei W."/>
            <person name="Gao Y.C."/>
            <person name="Liu J.Z."/>
            <person name="Shao H.Z."/>
            <person name="Wang X."/>
            <person name="Wang C.C."/>
            <person name="Yang T.C."/>
            <person name="Huo Q.B."/>
            <person name="Li W."/>
            <person name="Chen H.Y."/>
            <person name="Chen S.E."/>
            <person name="Zhou L.G."/>
            <person name="Ni X.B."/>
            <person name="Tian J.H."/>
            <person name="Sheng Y."/>
            <person name="Liu T."/>
            <person name="Pan Y.S."/>
            <person name="Xia L.Y."/>
            <person name="Li J."/>
            <person name="Zhao F."/>
            <person name="Cao W.C."/>
        </authorList>
    </citation>
    <scope>NUCLEOTIDE SEQUENCE [LARGE SCALE GENOMIC DNA]</scope>
    <source>
        <strain evidence="4">HaeL-2018</strain>
    </source>
</reference>
<dbReference type="OMA" id="HWNQSKY"/>
<dbReference type="VEuPathDB" id="VectorBase:HLOH_056841"/>
<dbReference type="GO" id="GO:0042273">
    <property type="term" value="P:ribosomal large subunit biogenesis"/>
    <property type="evidence" value="ECO:0007669"/>
    <property type="project" value="TreeGrafter"/>
</dbReference>
<dbReference type="PANTHER" id="PTHR13347:SF1">
    <property type="entry name" value="HEAT REPEAT-CONTAINING PROTEIN 3"/>
    <property type="match status" value="1"/>
</dbReference>
<accession>A0A9J6H811</accession>
<evidence type="ECO:0000256" key="2">
    <source>
        <dbReference type="SAM" id="MobiDB-lite"/>
    </source>
</evidence>
<protein>
    <recommendedName>
        <fullName evidence="3">SYO1-like TPR repeats domain-containing protein</fullName>
    </recommendedName>
</protein>
<dbReference type="Gene3D" id="1.25.10.10">
    <property type="entry name" value="Leucine-rich Repeat Variant"/>
    <property type="match status" value="2"/>
</dbReference>
<dbReference type="InterPro" id="IPR016024">
    <property type="entry name" value="ARM-type_fold"/>
</dbReference>
<name>A0A9J6H811_HAELO</name>
<evidence type="ECO:0000313" key="5">
    <source>
        <dbReference type="Proteomes" id="UP000821853"/>
    </source>
</evidence>
<dbReference type="OrthoDB" id="288703at2759"/>
<evidence type="ECO:0000313" key="4">
    <source>
        <dbReference type="EMBL" id="KAH9383380.1"/>
    </source>
</evidence>
<dbReference type="GO" id="GO:0006606">
    <property type="term" value="P:protein import into nucleus"/>
    <property type="evidence" value="ECO:0007669"/>
    <property type="project" value="TreeGrafter"/>
</dbReference>
<comment type="similarity">
    <text evidence="1">Belongs to the nuclear import and ribosome assembly adapter family.</text>
</comment>
<evidence type="ECO:0000256" key="1">
    <source>
        <dbReference type="ARBA" id="ARBA00049983"/>
    </source>
</evidence>
<dbReference type="SUPFAM" id="SSF48371">
    <property type="entry name" value="ARM repeat"/>
    <property type="match status" value="1"/>
</dbReference>
<proteinExistence type="inferred from homology"/>
<dbReference type="Pfam" id="PF25567">
    <property type="entry name" value="TPR_SYO1"/>
    <property type="match status" value="1"/>
</dbReference>
<dbReference type="GO" id="GO:0051082">
    <property type="term" value="F:unfolded protein binding"/>
    <property type="evidence" value="ECO:0007669"/>
    <property type="project" value="TreeGrafter"/>
</dbReference>
<sequence length="522" mass="55840">MPSNRDVAEESELGEGDVKSSVDELPDMLQGANVEERECAACIMANIAKDPASCESLLNASVIRTASPLLLDKNCAVRHSIAGALRVSHSRRVVPSAPARRGRPRHCLHAVSEDNVELAESMSDFKAALGILQTPSQEPGTVLLQVLSAGILINVSEAQETPLAPFVLPIVSVLGSALSLPVVENIKALAETVAELRASAKKRNVDTHLVEEKERVIERTLALVLDGLMAKQTALEILSNLCCGEDGGSKDDEYENVSDDSSDGFEGGMDTDDTSAIFPLNISCEFHEALVGQNIVSKVMDHISQLDKKLSSLLVDHTLSAAVPLRIHAVRCRALLCIGNLAQALEPDDFGSTSGLVSTWTCLAQLAFVHMDFEDLELLEASTSACRSVLQALATAAANSGTDVPPLPSVSDEELRVLTEVGLQCSEPAVRTNVTRIMATLGCLLGTHQANVLKKVGQYLLEVASKDSDIVVVTEALDATFDVFGEDTTDAVATEIDLVTKLRQLLPAFNCKRHSFRCVQSL</sequence>
<evidence type="ECO:0000259" key="3">
    <source>
        <dbReference type="Pfam" id="PF25567"/>
    </source>
</evidence>
<comment type="caution">
    <text evidence="4">The sequence shown here is derived from an EMBL/GenBank/DDBJ whole genome shotgun (WGS) entry which is preliminary data.</text>
</comment>
<dbReference type="InterPro" id="IPR011989">
    <property type="entry name" value="ARM-like"/>
</dbReference>
<dbReference type="InterPro" id="IPR057990">
    <property type="entry name" value="TPR_SYO1"/>
</dbReference>
<organism evidence="4 5">
    <name type="scientific">Haemaphysalis longicornis</name>
    <name type="common">Bush tick</name>
    <dbReference type="NCBI Taxonomy" id="44386"/>
    <lineage>
        <taxon>Eukaryota</taxon>
        <taxon>Metazoa</taxon>
        <taxon>Ecdysozoa</taxon>
        <taxon>Arthropoda</taxon>
        <taxon>Chelicerata</taxon>
        <taxon>Arachnida</taxon>
        <taxon>Acari</taxon>
        <taxon>Parasitiformes</taxon>
        <taxon>Ixodida</taxon>
        <taxon>Ixodoidea</taxon>
        <taxon>Ixodidae</taxon>
        <taxon>Haemaphysalinae</taxon>
        <taxon>Haemaphysalis</taxon>
    </lineage>
</organism>
<keyword evidence="5" id="KW-1185">Reference proteome</keyword>
<dbReference type="InterPro" id="IPR052616">
    <property type="entry name" value="SYO1-like"/>
</dbReference>
<feature type="domain" description="SYO1-like TPR repeats" evidence="3">
    <location>
        <begin position="285"/>
        <end position="512"/>
    </location>
</feature>
<dbReference type="Proteomes" id="UP000821853">
    <property type="component" value="Unassembled WGS sequence"/>
</dbReference>
<dbReference type="PANTHER" id="PTHR13347">
    <property type="entry name" value="HEAT REPEAT-CONTAINING PROTEIN 3"/>
    <property type="match status" value="1"/>
</dbReference>
<dbReference type="AlphaFoldDB" id="A0A9J6H811"/>